<evidence type="ECO:0000313" key="1">
    <source>
        <dbReference type="EMBL" id="KAL3776139.1"/>
    </source>
</evidence>
<organism evidence="2 3">
    <name type="scientific">Stephanodiscus triporus</name>
    <dbReference type="NCBI Taxonomy" id="2934178"/>
    <lineage>
        <taxon>Eukaryota</taxon>
        <taxon>Sar</taxon>
        <taxon>Stramenopiles</taxon>
        <taxon>Ochrophyta</taxon>
        <taxon>Bacillariophyta</taxon>
        <taxon>Coscinodiscophyceae</taxon>
        <taxon>Thalassiosirophycidae</taxon>
        <taxon>Stephanodiscales</taxon>
        <taxon>Stephanodiscaceae</taxon>
        <taxon>Stephanodiscus</taxon>
    </lineage>
</organism>
<protein>
    <submittedName>
        <fullName evidence="2">Uncharacterized protein</fullName>
    </submittedName>
</protein>
<dbReference type="EMBL" id="JALLAZ020000231">
    <property type="protein sequence ID" value="KAL3800058.1"/>
    <property type="molecule type" value="Genomic_DNA"/>
</dbReference>
<dbReference type="AlphaFoldDB" id="A0ABD3QI03"/>
<dbReference type="Proteomes" id="UP001530315">
    <property type="component" value="Unassembled WGS sequence"/>
</dbReference>
<evidence type="ECO:0000313" key="3">
    <source>
        <dbReference type="Proteomes" id="UP001530315"/>
    </source>
</evidence>
<sequence length="103" mass="11819">MKNIAQQKQATMEMIAQAHEKIVIEQDRKTKASINLLRNLVATKRRQGLLSSIKNTKLPIMIAVTLILKATARSLLNPRENWLRATLRPMNISLFLQNKENRS</sequence>
<name>A0ABD3QI03_9STRA</name>
<reference evidence="2 3" key="1">
    <citation type="submission" date="2024-10" db="EMBL/GenBank/DDBJ databases">
        <title>Updated reference genomes for cyclostephanoid diatoms.</title>
        <authorList>
            <person name="Roberts W.R."/>
            <person name="Alverson A.J."/>
        </authorList>
    </citation>
    <scope>NUCLEOTIDE SEQUENCE [LARGE SCALE GENOMIC DNA]</scope>
    <source>
        <strain evidence="2 3">AJA276-08</strain>
    </source>
</reference>
<comment type="caution">
    <text evidence="2">The sequence shown here is derived from an EMBL/GenBank/DDBJ whole genome shotgun (WGS) entry which is preliminary data.</text>
</comment>
<evidence type="ECO:0000313" key="2">
    <source>
        <dbReference type="EMBL" id="KAL3800058.1"/>
    </source>
</evidence>
<proteinExistence type="predicted"/>
<dbReference type="EMBL" id="JALLAZ020001369">
    <property type="protein sequence ID" value="KAL3776139.1"/>
    <property type="molecule type" value="Genomic_DNA"/>
</dbReference>
<accession>A0ABD3QI03</accession>
<keyword evidence="3" id="KW-1185">Reference proteome</keyword>
<gene>
    <name evidence="1" type="ORF">ACHAW5_003257</name>
    <name evidence="2" type="ORF">ACHAW5_003706</name>
</gene>